<keyword evidence="9" id="KW-1185">Reference proteome</keyword>
<dbReference type="Gramene" id="ERM99606">
    <property type="protein sequence ID" value="ERM99606"/>
    <property type="gene ID" value="AMTR_s00088p00152700"/>
</dbReference>
<feature type="domain" description="Disease resistance N-terminal" evidence="5">
    <location>
        <begin position="9"/>
        <end position="97"/>
    </location>
</feature>
<dbReference type="KEGG" id="atr:18427640"/>
<dbReference type="EMBL" id="KI394998">
    <property type="protein sequence ID" value="ERM99606.1"/>
    <property type="molecule type" value="Genomic_DNA"/>
</dbReference>
<dbReference type="InterPro" id="IPR058922">
    <property type="entry name" value="WHD_DRP"/>
</dbReference>
<dbReference type="PANTHER" id="PTHR23155">
    <property type="entry name" value="DISEASE RESISTANCE PROTEIN RP"/>
    <property type="match status" value="1"/>
</dbReference>
<dbReference type="InterPro" id="IPR032675">
    <property type="entry name" value="LRR_dom_sf"/>
</dbReference>
<feature type="domain" description="Disease resistance protein winged helix" evidence="6">
    <location>
        <begin position="430"/>
        <end position="500"/>
    </location>
</feature>
<evidence type="ECO:0000256" key="3">
    <source>
        <dbReference type="ARBA" id="ARBA00022821"/>
    </source>
</evidence>
<dbReference type="CDD" id="cd14798">
    <property type="entry name" value="RX-CC_like"/>
    <property type="match status" value="1"/>
</dbReference>
<dbReference type="Gene3D" id="1.20.5.4130">
    <property type="match status" value="1"/>
</dbReference>
<dbReference type="Gene3D" id="3.40.50.300">
    <property type="entry name" value="P-loop containing nucleotide triphosphate hydrolases"/>
    <property type="match status" value="1"/>
</dbReference>
<dbReference type="eggNOG" id="KOG4658">
    <property type="taxonomic scope" value="Eukaryota"/>
</dbReference>
<dbReference type="GO" id="GO:0006952">
    <property type="term" value="P:defense response"/>
    <property type="evidence" value="ECO:0007669"/>
    <property type="project" value="UniProtKB-KW"/>
</dbReference>
<accession>W1NRJ2</accession>
<dbReference type="Gene3D" id="1.10.8.430">
    <property type="entry name" value="Helical domain of apoptotic protease-activating factors"/>
    <property type="match status" value="1"/>
</dbReference>
<dbReference type="GO" id="GO:0051707">
    <property type="term" value="P:response to other organism"/>
    <property type="evidence" value="ECO:0007669"/>
    <property type="project" value="UniProtKB-ARBA"/>
</dbReference>
<keyword evidence="3" id="KW-0611">Plant defense</keyword>
<dbReference type="Pfam" id="PF23559">
    <property type="entry name" value="WHD_DRP"/>
    <property type="match status" value="1"/>
</dbReference>
<proteinExistence type="predicted"/>
<evidence type="ECO:0000256" key="1">
    <source>
        <dbReference type="ARBA" id="ARBA00022737"/>
    </source>
</evidence>
<dbReference type="InterPro" id="IPR027417">
    <property type="entry name" value="P-loop_NTPase"/>
</dbReference>
<evidence type="ECO:0000259" key="6">
    <source>
        <dbReference type="Pfam" id="PF23559"/>
    </source>
</evidence>
<dbReference type="InterPro" id="IPR002182">
    <property type="entry name" value="NB-ARC"/>
</dbReference>
<feature type="domain" description="NB-ARC" evidence="4">
    <location>
        <begin position="175"/>
        <end position="344"/>
    </location>
</feature>
<dbReference type="OMA" id="WIKIVLE"/>
<evidence type="ECO:0000259" key="7">
    <source>
        <dbReference type="Pfam" id="PF23598"/>
    </source>
</evidence>
<dbReference type="PANTHER" id="PTHR23155:SF1205">
    <property type="entry name" value="DISEASE RESISTANCE PROTEIN RPM1"/>
    <property type="match status" value="1"/>
</dbReference>
<keyword evidence="1" id="KW-0677">Repeat</keyword>
<dbReference type="SUPFAM" id="SSF52540">
    <property type="entry name" value="P-loop containing nucleoside triphosphate hydrolases"/>
    <property type="match status" value="1"/>
</dbReference>
<dbReference type="AlphaFoldDB" id="W1NRJ2"/>
<evidence type="ECO:0000256" key="2">
    <source>
        <dbReference type="ARBA" id="ARBA00022741"/>
    </source>
</evidence>
<evidence type="ECO:0000259" key="4">
    <source>
        <dbReference type="Pfam" id="PF00931"/>
    </source>
</evidence>
<dbReference type="InterPro" id="IPR044974">
    <property type="entry name" value="Disease_R_plants"/>
</dbReference>
<keyword evidence="2" id="KW-0547">Nucleotide-binding</keyword>
<feature type="domain" description="Disease resistance R13L4/SHOC-2-like LRR" evidence="7">
    <location>
        <begin position="548"/>
        <end position="870"/>
    </location>
</feature>
<dbReference type="FunFam" id="1.10.10.10:FF:000322">
    <property type="entry name" value="Probable disease resistance protein At1g63360"/>
    <property type="match status" value="1"/>
</dbReference>
<evidence type="ECO:0000313" key="9">
    <source>
        <dbReference type="Proteomes" id="UP000017836"/>
    </source>
</evidence>
<dbReference type="HOGENOM" id="CLU_000837_25_4_1"/>
<dbReference type="InterPro" id="IPR042197">
    <property type="entry name" value="Apaf_helical"/>
</dbReference>
<dbReference type="Pfam" id="PF00931">
    <property type="entry name" value="NB-ARC"/>
    <property type="match status" value="1"/>
</dbReference>
<dbReference type="InterPro" id="IPR055414">
    <property type="entry name" value="LRR_R13L4/SHOC2-like"/>
</dbReference>
<dbReference type="FunFam" id="3.40.50.300:FF:001091">
    <property type="entry name" value="Probable disease resistance protein At1g61300"/>
    <property type="match status" value="1"/>
</dbReference>
<dbReference type="SUPFAM" id="SSF52058">
    <property type="entry name" value="L domain-like"/>
    <property type="match status" value="1"/>
</dbReference>
<dbReference type="InterPro" id="IPR041118">
    <property type="entry name" value="Rx_N"/>
</dbReference>
<dbReference type="InterPro" id="IPR036388">
    <property type="entry name" value="WH-like_DNA-bd_sf"/>
</dbReference>
<dbReference type="GO" id="GO:0043531">
    <property type="term" value="F:ADP binding"/>
    <property type="evidence" value="ECO:0007669"/>
    <property type="project" value="InterPro"/>
</dbReference>
<organism evidence="8 9">
    <name type="scientific">Amborella trichopoda</name>
    <dbReference type="NCBI Taxonomy" id="13333"/>
    <lineage>
        <taxon>Eukaryota</taxon>
        <taxon>Viridiplantae</taxon>
        <taxon>Streptophyta</taxon>
        <taxon>Embryophyta</taxon>
        <taxon>Tracheophyta</taxon>
        <taxon>Spermatophyta</taxon>
        <taxon>Magnoliopsida</taxon>
        <taxon>Amborellales</taxon>
        <taxon>Amborellaceae</taxon>
        <taxon>Amborella</taxon>
    </lineage>
</organism>
<reference evidence="9" key="1">
    <citation type="journal article" date="2013" name="Science">
        <title>The Amborella genome and the evolution of flowering plants.</title>
        <authorList>
            <consortium name="Amborella Genome Project"/>
        </authorList>
    </citation>
    <scope>NUCLEOTIDE SEQUENCE [LARGE SCALE GENOMIC DNA]</scope>
</reference>
<dbReference type="Pfam" id="PF23598">
    <property type="entry name" value="LRR_14"/>
    <property type="match status" value="1"/>
</dbReference>
<sequence length="913" mass="103880">MADCVADSVVAFLLKKLDKLLVEEVQLLSGVEDDIQWIKIVLEGTKAILKNADKRREIDEVEDIWVRQVRDVAYDAEDILDKFIFQIANMRRRRGFIKNLISPSSSIKKQCIKHTVATEIKRIRARFDDIAKIRLQLNLQMGEEEGSCSNAIAARGAYTRGMSSLVEEADIVGIEEKVKQVGGWLLDGDLHPKVISILGMGGLGKTTLAQRIYNYDPIKEHFVYRSWVTVSQLFNKIEILNVILRGFDEKHVEEKDIGHLQRKLHAHLHDKRYLVVLDDVWSEDVWGEVHSAFPNSDNNGSRFVITTRTAEATLPMNVLSKVYMLEQLTTEEAWLLFCKKAFWGESGNPCPLELEGVGRLIVKECEGLPLAIVAIGSMMFKKPKTIHVWDKVHRSLAFELDKHKGVRGILTLSYKDLSSFLKYCFLYCCLFPEDYEIPRSKLIRLWVAEGFIEGRRGITEIEAAADSFKELLDRSLIHVAKPGRTVHVKTIRLHDVVWKLGLSLLEKEMFGTICDGKNNIFPNRIRHMSIQSDDGSNVPTVNEMSCLRTFLMFGSQMSSPSYLRDLLSSAKYLRVLDLQGVHVECLPKEIGDLIHLRYLGLRNAGVKKVPKSLGKLKNLETLDLKGFVGELPREISKIKSLMYLSGGLMVANRSLRVPSGIKDLANLQTLKYIGGNSEFVRELLCLKQMRKLYIELQRSEDGGVLWESIQKMDSLHCLRISCMDLDEALPVHIVAQSPPTTLERLGLSCGLPSGKLPNWVESLPCLSRLVLEHSKLTEDPFLVLQRLPNLMDLTLHRASYLGNRTAICGAGGFPKLHRLVLIGLEEWEEWGEVEEGAMPCLQRVYIWNCRKLRALPQGFQYLTALQLLNLEEVGDEFLSRLERDSGEDRLKVQHIPRIRLWHVRDGEDVFEDL</sequence>
<dbReference type="OrthoDB" id="598235at2759"/>
<protein>
    <submittedName>
        <fullName evidence="8">Uncharacterized protein</fullName>
    </submittedName>
</protein>
<name>W1NRJ2_AMBTC</name>
<dbReference type="Gene3D" id="3.80.10.10">
    <property type="entry name" value="Ribonuclease Inhibitor"/>
    <property type="match status" value="1"/>
</dbReference>
<evidence type="ECO:0000259" key="5">
    <source>
        <dbReference type="Pfam" id="PF18052"/>
    </source>
</evidence>
<gene>
    <name evidence="8" type="ORF">AMTR_s00088p00152700</name>
</gene>
<dbReference type="Proteomes" id="UP000017836">
    <property type="component" value="Unassembled WGS sequence"/>
</dbReference>
<dbReference type="InterPro" id="IPR038005">
    <property type="entry name" value="RX-like_CC"/>
</dbReference>
<dbReference type="Pfam" id="PF18052">
    <property type="entry name" value="Rx_N"/>
    <property type="match status" value="1"/>
</dbReference>
<evidence type="ECO:0000313" key="8">
    <source>
        <dbReference type="EMBL" id="ERM99606.1"/>
    </source>
</evidence>
<dbReference type="Gene3D" id="1.10.10.10">
    <property type="entry name" value="Winged helix-like DNA-binding domain superfamily/Winged helix DNA-binding domain"/>
    <property type="match status" value="1"/>
</dbReference>
<dbReference type="PRINTS" id="PR00364">
    <property type="entry name" value="DISEASERSIST"/>
</dbReference>